<dbReference type="GO" id="GO:0005507">
    <property type="term" value="F:copper ion binding"/>
    <property type="evidence" value="ECO:0007669"/>
    <property type="project" value="InterPro"/>
</dbReference>
<keyword evidence="7" id="KW-0325">Glycoprotein</keyword>
<dbReference type="Gene3D" id="3.50.4.10">
    <property type="entry name" value="Hepatocyte Growth Factor"/>
    <property type="match status" value="1"/>
</dbReference>
<dbReference type="InterPro" id="IPR011706">
    <property type="entry name" value="Cu-oxidase_C"/>
</dbReference>
<evidence type="ECO:0000256" key="9">
    <source>
        <dbReference type="SAM" id="MobiDB-lite"/>
    </source>
</evidence>
<evidence type="ECO:0000256" key="3">
    <source>
        <dbReference type="ARBA" id="ARBA00022723"/>
    </source>
</evidence>
<evidence type="ECO:0000256" key="1">
    <source>
        <dbReference type="ARBA" id="ARBA00010609"/>
    </source>
</evidence>
<reference evidence="12 13" key="1">
    <citation type="journal article" date="2016" name="Nat. Commun.">
        <title>Ectomycorrhizal ecology is imprinted in the genome of the dominant symbiotic fungus Cenococcum geophilum.</title>
        <authorList>
            <consortium name="DOE Joint Genome Institute"/>
            <person name="Peter M."/>
            <person name="Kohler A."/>
            <person name="Ohm R.A."/>
            <person name="Kuo A."/>
            <person name="Krutzmann J."/>
            <person name="Morin E."/>
            <person name="Arend M."/>
            <person name="Barry K.W."/>
            <person name="Binder M."/>
            <person name="Choi C."/>
            <person name="Clum A."/>
            <person name="Copeland A."/>
            <person name="Grisel N."/>
            <person name="Haridas S."/>
            <person name="Kipfer T."/>
            <person name="LaButti K."/>
            <person name="Lindquist E."/>
            <person name="Lipzen A."/>
            <person name="Maire R."/>
            <person name="Meier B."/>
            <person name="Mihaltcheva S."/>
            <person name="Molinier V."/>
            <person name="Murat C."/>
            <person name="Poggeler S."/>
            <person name="Quandt C.A."/>
            <person name="Sperisen C."/>
            <person name="Tritt A."/>
            <person name="Tisserant E."/>
            <person name="Crous P.W."/>
            <person name="Henrissat B."/>
            <person name="Nehls U."/>
            <person name="Egli S."/>
            <person name="Spatafora J.W."/>
            <person name="Grigoriev I.V."/>
            <person name="Martin F.M."/>
        </authorList>
    </citation>
    <scope>NUCLEOTIDE SEQUENCE [LARGE SCALE GENOMIC DNA]</scope>
    <source>
        <strain evidence="12 13">CBS 207.34</strain>
    </source>
</reference>
<dbReference type="Pfam" id="PF14295">
    <property type="entry name" value="PAN_4"/>
    <property type="match status" value="2"/>
</dbReference>
<comment type="similarity">
    <text evidence="1">Belongs to the multicopper oxidase family.</text>
</comment>
<keyword evidence="6" id="KW-0186">Copper</keyword>
<dbReference type="InterPro" id="IPR036861">
    <property type="entry name" value="Endochitinase-like_sf"/>
</dbReference>
<dbReference type="InterPro" id="IPR011707">
    <property type="entry name" value="Cu-oxidase-like_N"/>
</dbReference>
<evidence type="ECO:0000256" key="5">
    <source>
        <dbReference type="ARBA" id="ARBA00023002"/>
    </source>
</evidence>
<feature type="disulfide bond" evidence="8">
    <location>
        <begin position="30"/>
        <end position="45"/>
    </location>
</feature>
<evidence type="ECO:0000256" key="10">
    <source>
        <dbReference type="SAM" id="SignalP"/>
    </source>
</evidence>
<dbReference type="Pfam" id="PF00394">
    <property type="entry name" value="Cu-oxidase"/>
    <property type="match status" value="1"/>
</dbReference>
<evidence type="ECO:0000256" key="8">
    <source>
        <dbReference type="PROSITE-ProRule" id="PRU00261"/>
    </source>
</evidence>
<keyword evidence="4" id="KW-0677">Repeat</keyword>
<evidence type="ECO:0000313" key="12">
    <source>
        <dbReference type="EMBL" id="OCL03681.1"/>
    </source>
</evidence>
<feature type="disulfide bond" evidence="8">
    <location>
        <begin position="44"/>
        <end position="58"/>
    </location>
</feature>
<protein>
    <submittedName>
        <fullName evidence="12">Laccase-like multicopper oxidase</fullName>
    </submittedName>
</protein>
<feature type="signal peptide" evidence="10">
    <location>
        <begin position="1"/>
        <end position="20"/>
    </location>
</feature>
<keyword evidence="5" id="KW-0560">Oxidoreductase</keyword>
<evidence type="ECO:0000256" key="2">
    <source>
        <dbReference type="ARBA" id="ARBA00022669"/>
    </source>
</evidence>
<feature type="region of interest" description="Disordered" evidence="9">
    <location>
        <begin position="356"/>
        <end position="405"/>
    </location>
</feature>
<evidence type="ECO:0000256" key="7">
    <source>
        <dbReference type="ARBA" id="ARBA00023180"/>
    </source>
</evidence>
<dbReference type="AlphaFoldDB" id="A0A8E2ERV5"/>
<dbReference type="InterPro" id="IPR008972">
    <property type="entry name" value="Cupredoxin"/>
</dbReference>
<name>A0A8E2ERV5_9PEZI</name>
<dbReference type="CDD" id="cd13854">
    <property type="entry name" value="CuRO_1_MaLCC_like"/>
    <property type="match status" value="1"/>
</dbReference>
<feature type="domain" description="Chitin-binding type-1" evidence="11">
    <location>
        <begin position="27"/>
        <end position="71"/>
    </location>
</feature>
<gene>
    <name evidence="12" type="ORF">AOQ84DRAFT_392066</name>
</gene>
<keyword evidence="10" id="KW-0732">Signal</keyword>
<feature type="chain" id="PRO_5034746635" evidence="10">
    <location>
        <begin position="21"/>
        <end position="988"/>
    </location>
</feature>
<dbReference type="InterPro" id="IPR045087">
    <property type="entry name" value="Cu-oxidase_fam"/>
</dbReference>
<dbReference type="EMBL" id="KV750697">
    <property type="protein sequence ID" value="OCL03681.1"/>
    <property type="molecule type" value="Genomic_DNA"/>
</dbReference>
<dbReference type="Gene3D" id="3.30.60.10">
    <property type="entry name" value="Endochitinase-like"/>
    <property type="match status" value="1"/>
</dbReference>
<comment type="caution">
    <text evidence="8">Lacks conserved residue(s) required for the propagation of feature annotation.</text>
</comment>
<dbReference type="Proteomes" id="UP000250140">
    <property type="component" value="Unassembled WGS sequence"/>
</dbReference>
<feature type="region of interest" description="Disordered" evidence="9">
    <location>
        <begin position="417"/>
        <end position="436"/>
    </location>
</feature>
<keyword evidence="2 8" id="KW-0147">Chitin-binding</keyword>
<dbReference type="Gene3D" id="2.60.40.420">
    <property type="entry name" value="Cupredoxins - blue copper proteins"/>
    <property type="match status" value="3"/>
</dbReference>
<dbReference type="SUPFAM" id="SSF57016">
    <property type="entry name" value="Plant lectins/antimicrobial peptides"/>
    <property type="match status" value="1"/>
</dbReference>
<dbReference type="Pfam" id="PF07731">
    <property type="entry name" value="Cu-oxidase_2"/>
    <property type="match status" value="1"/>
</dbReference>
<evidence type="ECO:0000256" key="4">
    <source>
        <dbReference type="ARBA" id="ARBA00022737"/>
    </source>
</evidence>
<dbReference type="OrthoDB" id="2121828at2759"/>
<dbReference type="SUPFAM" id="SSF49503">
    <property type="entry name" value="Cupredoxins"/>
    <property type="match status" value="3"/>
</dbReference>
<evidence type="ECO:0000256" key="6">
    <source>
        <dbReference type="ARBA" id="ARBA00023008"/>
    </source>
</evidence>
<evidence type="ECO:0000313" key="13">
    <source>
        <dbReference type="Proteomes" id="UP000250140"/>
    </source>
</evidence>
<dbReference type="CDD" id="cd13880">
    <property type="entry name" value="CuRO_2_MaLCC_like"/>
    <property type="match status" value="1"/>
</dbReference>
<dbReference type="GO" id="GO:0016491">
    <property type="term" value="F:oxidoreductase activity"/>
    <property type="evidence" value="ECO:0007669"/>
    <property type="project" value="UniProtKB-KW"/>
</dbReference>
<dbReference type="PANTHER" id="PTHR11709:SF502">
    <property type="entry name" value="MULTICOPPER OXIDASE"/>
    <property type="match status" value="1"/>
</dbReference>
<dbReference type="InterPro" id="IPR003609">
    <property type="entry name" value="Pan_app"/>
</dbReference>
<keyword evidence="13" id="KW-1185">Reference proteome</keyword>
<dbReference type="PANTHER" id="PTHR11709">
    <property type="entry name" value="MULTI-COPPER OXIDASE"/>
    <property type="match status" value="1"/>
</dbReference>
<proteinExistence type="inferred from homology"/>
<accession>A0A8E2ERV5</accession>
<dbReference type="PROSITE" id="PS50941">
    <property type="entry name" value="CHIT_BIND_I_2"/>
    <property type="match status" value="1"/>
</dbReference>
<dbReference type="FunFam" id="2.60.40.420:FF:000021">
    <property type="entry name" value="Extracellular dihydrogeodin oxidase/laccase"/>
    <property type="match status" value="1"/>
</dbReference>
<dbReference type="CDD" id="cd13901">
    <property type="entry name" value="CuRO_3_MaLCC_like"/>
    <property type="match status" value="1"/>
</dbReference>
<dbReference type="Pfam" id="PF07732">
    <property type="entry name" value="Cu-oxidase_3"/>
    <property type="match status" value="1"/>
</dbReference>
<dbReference type="FunFam" id="2.60.40.420:FF:000038">
    <property type="entry name" value="Extracellular dihydrogeodin oxidase/laccase"/>
    <property type="match status" value="1"/>
</dbReference>
<dbReference type="InterPro" id="IPR001117">
    <property type="entry name" value="Cu-oxidase_2nd"/>
</dbReference>
<keyword evidence="8" id="KW-1015">Disulfide bond</keyword>
<organism evidence="12 13">
    <name type="scientific">Glonium stellatum</name>
    <dbReference type="NCBI Taxonomy" id="574774"/>
    <lineage>
        <taxon>Eukaryota</taxon>
        <taxon>Fungi</taxon>
        <taxon>Dikarya</taxon>
        <taxon>Ascomycota</taxon>
        <taxon>Pezizomycotina</taxon>
        <taxon>Dothideomycetes</taxon>
        <taxon>Pleosporomycetidae</taxon>
        <taxon>Gloniales</taxon>
        <taxon>Gloniaceae</taxon>
        <taxon>Glonium</taxon>
    </lineage>
</organism>
<sequence length="988" mass="102688">MRVLNWSLALCLAGALPAIADTDTSKDGKCGNGVSCWGSMYGDCCSSSGSCGSTQAYCGAGCQEDHGWCNSKQKRAVSSSSTAPTATASALSCPSSNGTVVKATSGNAYQVQCYLDHSGGDMPGMPVYTTGLSGCIAACESTTGCIDMSWVPGSPQGPCYLKSSVGSPVSAGNVWGAIRVYPVTTGTATSYAVPTPTSTTCPAINNTVYTASCGAEFLIQCSQDHAGGDMPGGGFYVPSVEACAASCATTPGCIQVSWVQGSPQGPCYLKKSIGQTISASNVHGARLIQNCTSSSTLSSSTTKASSSASSTVSVSVSSSTSVSVSSTSATVSSTSVSSSISSSTAVSHTSSVTVSSTSSTTVSSTSSTTVSLTSSTASSGVSSTTSASSTITSSANSTTSASSSTITSSANITSSVSTTSANATTTTSSNSTSAFSCTTKPTSTSLCVPCEGQPGNDPTNFCGFDINTDYYQNVPKTCRTVTYTFDITNTTISPDGIERMALLINGQMPGPAIEANWGDTIVVTVNNKLTNNGTSIHFHGIRQNLTNEYDGVPSITQCPIAPGESMTYTWVATNYGTSWYHSHFAIQAWEGVQGPMIIHGPTSQSYDVDAGMIVLQDWSHATVDSMYDAAQDATTGGPRTMDNGLINGQNTWGSGSNATGSRFTLGTEFVTGQSYLLRIVNTAIQSTYKFYIDGHTLTVISTDFVPIVPYNTDILNINIGQRYNVIVTANQPIGDYWMRADNQNACAATIQALDIKGIIHYTGSTGGTPTTTGYNYTGECVDEPVASLVPVVALDAASDDTSFTYDVTVSPNSANLFKWYLSGTTFQSQYGDPTLVHLIENGTAPTYSGNLILDMPTAGEMVYIIVESGIPLPHPLHLHGHDFWILAEGAGSYDSSVSLNLKNPARRDTALLPAAGFIVLAFLTDNPGVWLMHCHIGWHTSMGFALQIVEQKSKIPSTITDSCVLQNTCSTWDSYATANDIQVLDSGV</sequence>
<dbReference type="GO" id="GO:0008061">
    <property type="term" value="F:chitin binding"/>
    <property type="evidence" value="ECO:0007669"/>
    <property type="project" value="UniProtKB-UniRule"/>
</dbReference>
<dbReference type="InterPro" id="IPR001002">
    <property type="entry name" value="Chitin-bd_1"/>
</dbReference>
<evidence type="ECO:0000259" key="11">
    <source>
        <dbReference type="PROSITE" id="PS50941"/>
    </source>
</evidence>
<keyword evidence="3" id="KW-0479">Metal-binding</keyword>